<name>K9Y0V8_STAC7</name>
<dbReference type="Proteomes" id="UP000010473">
    <property type="component" value="Plasmid pSTA7437.01"/>
</dbReference>
<dbReference type="OrthoDB" id="581439at2"/>
<dbReference type="AlphaFoldDB" id="K9Y0V8"/>
<gene>
    <name evidence="1" type="ordered locus">Sta7437_4567</name>
</gene>
<reference evidence="2" key="1">
    <citation type="journal article" date="2013" name="Proc. Natl. Acad. Sci. U.S.A.">
        <title>Improving the coverage of the cyanobacterial phylum using diversity-driven genome sequencing.</title>
        <authorList>
            <person name="Shih P.M."/>
            <person name="Wu D."/>
            <person name="Latifi A."/>
            <person name="Axen S.D."/>
            <person name="Fewer D.P."/>
            <person name="Talla E."/>
            <person name="Calteau A."/>
            <person name="Cai F."/>
            <person name="Tandeau de Marsac N."/>
            <person name="Rippka R."/>
            <person name="Herdman M."/>
            <person name="Sivonen K."/>
            <person name="Coursin T."/>
            <person name="Laurent T."/>
            <person name="Goodwin L."/>
            <person name="Nolan M."/>
            <person name="Davenport K.W."/>
            <person name="Han C.S."/>
            <person name="Rubin E.M."/>
            <person name="Eisen J.A."/>
            <person name="Woyke T."/>
            <person name="Gugger M."/>
            <person name="Kerfeld C.A."/>
        </authorList>
    </citation>
    <scope>NUCLEOTIDE SEQUENCE [LARGE SCALE GENOMIC DNA]</scope>
    <source>
        <strain evidence="2">ATCC 29371 / PCC 7437</strain>
        <plasmid evidence="2">Plasmid pSTA7437.01</plasmid>
    </source>
</reference>
<protein>
    <submittedName>
        <fullName evidence="1">Uncharacterized protein</fullName>
    </submittedName>
</protein>
<dbReference type="RefSeq" id="WP_015211935.1">
    <property type="nucleotide sequence ID" value="NC_019765.1"/>
</dbReference>
<accession>K9Y0V8</accession>
<sequence length="211" mass="25086">MAVITLKELVSLNRQHSSPLANFQTSKQTIQQQQFQLLVRQKRMGLNIKPLLNPQLALWLEQLESFIPGIFESRKKIYLDSRWKAQLKIDEANYWLEVPINAGVVKTKVRLYEWRIGSAKLNWSDRVKLWVACRYLHLQYQPEDLWMVICAFSSQHNSYIQKLCWNQKDDRTIERELISLLSEDTLKSPPQQVDKYCQYLTNFDEIEEIKL</sequence>
<proteinExistence type="predicted"/>
<dbReference type="HOGENOM" id="CLU_1174486_0_0_3"/>
<geneLocation type="plasmid" evidence="1 2">
    <name>pSTA7437.01</name>
</geneLocation>
<dbReference type="EMBL" id="CP003654">
    <property type="protein sequence ID" value="AFZ38026.1"/>
    <property type="molecule type" value="Genomic_DNA"/>
</dbReference>
<organism evidence="1 2">
    <name type="scientific">Stanieria cyanosphaera (strain ATCC 29371 / PCC 7437)</name>
    <dbReference type="NCBI Taxonomy" id="111780"/>
    <lineage>
        <taxon>Bacteria</taxon>
        <taxon>Bacillati</taxon>
        <taxon>Cyanobacteriota</taxon>
        <taxon>Cyanophyceae</taxon>
        <taxon>Pleurocapsales</taxon>
        <taxon>Dermocarpellaceae</taxon>
        <taxon>Stanieria</taxon>
    </lineage>
</organism>
<evidence type="ECO:0000313" key="2">
    <source>
        <dbReference type="Proteomes" id="UP000010473"/>
    </source>
</evidence>
<dbReference type="KEGG" id="scs:Sta7437_4567"/>
<evidence type="ECO:0000313" key="1">
    <source>
        <dbReference type="EMBL" id="AFZ38026.1"/>
    </source>
</evidence>
<keyword evidence="1" id="KW-0614">Plasmid</keyword>
<keyword evidence="2" id="KW-1185">Reference proteome</keyword>